<evidence type="ECO:0000313" key="2">
    <source>
        <dbReference type="EMBL" id="RJY18587.1"/>
    </source>
</evidence>
<feature type="region of interest" description="Disordered" evidence="1">
    <location>
        <begin position="1"/>
        <end position="23"/>
    </location>
</feature>
<gene>
    <name evidence="2" type="ORF">D5R81_04560</name>
</gene>
<evidence type="ECO:0000313" key="3">
    <source>
        <dbReference type="Proteomes" id="UP000273022"/>
    </source>
</evidence>
<accession>A0A3A6U3E1</accession>
<dbReference type="AlphaFoldDB" id="A0A3A6U3E1"/>
<comment type="caution">
    <text evidence="2">The sequence shown here is derived from an EMBL/GenBank/DDBJ whole genome shotgun (WGS) entry which is preliminary data.</text>
</comment>
<dbReference type="RefSeq" id="WP_121852472.1">
    <property type="nucleotide sequence ID" value="NZ_CP037952.1"/>
</dbReference>
<organism evidence="2 3">
    <name type="scientific">Parashewanella spongiae</name>
    <dbReference type="NCBI Taxonomy" id="342950"/>
    <lineage>
        <taxon>Bacteria</taxon>
        <taxon>Pseudomonadati</taxon>
        <taxon>Pseudomonadota</taxon>
        <taxon>Gammaproteobacteria</taxon>
        <taxon>Alteromonadales</taxon>
        <taxon>Shewanellaceae</taxon>
        <taxon>Parashewanella</taxon>
    </lineage>
</organism>
<evidence type="ECO:0000256" key="1">
    <source>
        <dbReference type="SAM" id="MobiDB-lite"/>
    </source>
</evidence>
<protein>
    <submittedName>
        <fullName evidence="2">Uncharacterized protein</fullName>
    </submittedName>
</protein>
<dbReference type="Proteomes" id="UP000273022">
    <property type="component" value="Unassembled WGS sequence"/>
</dbReference>
<keyword evidence="3" id="KW-1185">Reference proteome</keyword>
<reference evidence="2 3" key="1">
    <citation type="submission" date="2018-09" db="EMBL/GenBank/DDBJ databases">
        <title>Phylogeny of the Shewanellaceae, and recommendation for two new genera, Pseudoshewanella and Parashewanella.</title>
        <authorList>
            <person name="Wang G."/>
        </authorList>
    </citation>
    <scope>NUCLEOTIDE SEQUENCE [LARGE SCALE GENOMIC DNA]</scope>
    <source>
        <strain evidence="2 3">KCTC 22492</strain>
    </source>
</reference>
<feature type="region of interest" description="Disordered" evidence="1">
    <location>
        <begin position="84"/>
        <end position="107"/>
    </location>
</feature>
<sequence>MSIVKSPSVSEQASGCSNHTSHSTNVSQINLNQVGYYIKRESIFSHICKVLCCCFFVKNNSEHVDWKSELSQCQVDPSAHTYPHHNDFDTGSASSYFDQFPYKKNET</sequence>
<proteinExistence type="predicted"/>
<name>A0A3A6U3E1_9GAMM</name>
<dbReference type="EMBL" id="QYYH01000019">
    <property type="protein sequence ID" value="RJY18587.1"/>
    <property type="molecule type" value="Genomic_DNA"/>
</dbReference>